<accession>A0A8H6ZIF1</accession>
<dbReference type="EMBL" id="JACAZH010000001">
    <property type="protein sequence ID" value="KAF7376866.1"/>
    <property type="molecule type" value="Genomic_DNA"/>
</dbReference>
<dbReference type="Proteomes" id="UP000623467">
    <property type="component" value="Unassembled WGS sequence"/>
</dbReference>
<comment type="caution">
    <text evidence="1">The sequence shown here is derived from an EMBL/GenBank/DDBJ whole genome shotgun (WGS) entry which is preliminary data.</text>
</comment>
<evidence type="ECO:0000313" key="1">
    <source>
        <dbReference type="EMBL" id="KAF7376866.1"/>
    </source>
</evidence>
<dbReference type="AlphaFoldDB" id="A0A8H6ZIF1"/>
<sequence>MGLRGLVSCRVDASFTHEACFPVDAFCLPIARSLDPIATALDQGAARARLRRSAAFLARRFTLATSTTACYSPSHHDIRHACTPGFARSRRNSHRICIYSTPRLCESASECATNCPGPDCHGAHVGAGRSSPSSRPQIKSAALTTPDALSLPPSALAQQLVLRRARHRAPRRSFRMNIPVPNSTRASFAQLRLGAWRTLVRWNDISAVSNERRAVIY</sequence>
<keyword evidence="2" id="KW-1185">Reference proteome</keyword>
<organism evidence="1 2">
    <name type="scientific">Mycena sanguinolenta</name>
    <dbReference type="NCBI Taxonomy" id="230812"/>
    <lineage>
        <taxon>Eukaryota</taxon>
        <taxon>Fungi</taxon>
        <taxon>Dikarya</taxon>
        <taxon>Basidiomycota</taxon>
        <taxon>Agaricomycotina</taxon>
        <taxon>Agaricomycetes</taxon>
        <taxon>Agaricomycetidae</taxon>
        <taxon>Agaricales</taxon>
        <taxon>Marasmiineae</taxon>
        <taxon>Mycenaceae</taxon>
        <taxon>Mycena</taxon>
    </lineage>
</organism>
<gene>
    <name evidence="1" type="ORF">MSAN_00104100</name>
</gene>
<proteinExistence type="predicted"/>
<reference evidence="1" key="1">
    <citation type="submission" date="2020-05" db="EMBL/GenBank/DDBJ databases">
        <title>Mycena genomes resolve the evolution of fungal bioluminescence.</title>
        <authorList>
            <person name="Tsai I.J."/>
        </authorList>
    </citation>
    <scope>NUCLEOTIDE SEQUENCE</scope>
    <source>
        <strain evidence="1">160909Yilan</strain>
    </source>
</reference>
<name>A0A8H6ZIF1_9AGAR</name>
<protein>
    <submittedName>
        <fullName evidence="1">Uncharacterized protein</fullName>
    </submittedName>
</protein>
<evidence type="ECO:0000313" key="2">
    <source>
        <dbReference type="Proteomes" id="UP000623467"/>
    </source>
</evidence>